<dbReference type="RefSeq" id="WP_113867373.1">
    <property type="nucleotide sequence ID" value="NZ_BAABQN010000002.1"/>
</dbReference>
<protein>
    <submittedName>
        <fullName evidence="1">Uncharacterized protein</fullName>
    </submittedName>
</protein>
<dbReference type="EMBL" id="QNRI01000002">
    <property type="protein sequence ID" value="RBP00583.1"/>
    <property type="molecule type" value="Genomic_DNA"/>
</dbReference>
<gene>
    <name evidence="1" type="ORF">DES48_102347</name>
</gene>
<proteinExistence type="predicted"/>
<dbReference type="AlphaFoldDB" id="A0A366EE37"/>
<sequence>MKKLKQLSLFVFAKLLLFQQVPYKVSAVIDKISTETPESMILFAISGEQTTPLYDDKQENVLVNVPDDSAVTLVDSFDKNSTMTHVTYTDEQAIKDM</sequence>
<keyword evidence="2" id="KW-1185">Reference proteome</keyword>
<evidence type="ECO:0000313" key="1">
    <source>
        <dbReference type="EMBL" id="RBP00583.1"/>
    </source>
</evidence>
<evidence type="ECO:0000313" key="2">
    <source>
        <dbReference type="Proteomes" id="UP000252254"/>
    </source>
</evidence>
<comment type="caution">
    <text evidence="1">The sequence shown here is derived from an EMBL/GenBank/DDBJ whole genome shotgun (WGS) entry which is preliminary data.</text>
</comment>
<organism evidence="1 2">
    <name type="scientific">Paraliobacillus ryukyuensis</name>
    <dbReference type="NCBI Taxonomy" id="200904"/>
    <lineage>
        <taxon>Bacteria</taxon>
        <taxon>Bacillati</taxon>
        <taxon>Bacillota</taxon>
        <taxon>Bacilli</taxon>
        <taxon>Bacillales</taxon>
        <taxon>Bacillaceae</taxon>
        <taxon>Paraliobacillus</taxon>
    </lineage>
</organism>
<name>A0A366EE37_9BACI</name>
<accession>A0A366EE37</accession>
<reference evidence="1 2" key="1">
    <citation type="submission" date="2018-06" db="EMBL/GenBank/DDBJ databases">
        <title>Genomic Encyclopedia of Type Strains, Phase IV (KMG-IV): sequencing the most valuable type-strain genomes for metagenomic binning, comparative biology and taxonomic classification.</title>
        <authorList>
            <person name="Goeker M."/>
        </authorList>
    </citation>
    <scope>NUCLEOTIDE SEQUENCE [LARGE SCALE GENOMIC DNA]</scope>
    <source>
        <strain evidence="1 2">DSM 15140</strain>
    </source>
</reference>
<dbReference type="Proteomes" id="UP000252254">
    <property type="component" value="Unassembled WGS sequence"/>
</dbReference>